<gene>
    <name evidence="1" type="ORF">MDA_GLEAN10000690</name>
</gene>
<sequence length="138" mass="14767">MGRTGPGTFPQSFSDWPNCGISPRPQSCTFGVPLFGLHHLTIRHLSRDFRELISARSCKTLELPPGGQCTPTGVASLSQKLGSQLVSAVAVAGASPTSVVALRMSSCWLRPTPQEERAYIDIRTSPEGSRTARGCRLG</sequence>
<accession>L5M7Z5</accession>
<reference evidence="2" key="1">
    <citation type="journal article" date="2013" name="Science">
        <title>Comparative analysis of bat genomes provides insight into the evolution of flight and immunity.</title>
        <authorList>
            <person name="Zhang G."/>
            <person name="Cowled C."/>
            <person name="Shi Z."/>
            <person name="Huang Z."/>
            <person name="Bishop-Lilly K.A."/>
            <person name="Fang X."/>
            <person name="Wynne J.W."/>
            <person name="Xiong Z."/>
            <person name="Baker M.L."/>
            <person name="Zhao W."/>
            <person name="Tachedjian M."/>
            <person name="Zhu Y."/>
            <person name="Zhou P."/>
            <person name="Jiang X."/>
            <person name="Ng J."/>
            <person name="Yang L."/>
            <person name="Wu L."/>
            <person name="Xiao J."/>
            <person name="Feng Y."/>
            <person name="Chen Y."/>
            <person name="Sun X."/>
            <person name="Zhang Y."/>
            <person name="Marsh G.A."/>
            <person name="Crameri G."/>
            <person name="Broder C.C."/>
            <person name="Frey K.G."/>
            <person name="Wang L.F."/>
            <person name="Wang J."/>
        </authorList>
    </citation>
    <scope>NUCLEOTIDE SEQUENCE [LARGE SCALE GENOMIC DNA]</scope>
</reference>
<name>L5M7Z5_MYODS</name>
<organism evidence="1 2">
    <name type="scientific">Myotis davidii</name>
    <name type="common">David's myotis</name>
    <dbReference type="NCBI Taxonomy" id="225400"/>
    <lineage>
        <taxon>Eukaryota</taxon>
        <taxon>Metazoa</taxon>
        <taxon>Chordata</taxon>
        <taxon>Craniata</taxon>
        <taxon>Vertebrata</taxon>
        <taxon>Euteleostomi</taxon>
        <taxon>Mammalia</taxon>
        <taxon>Eutheria</taxon>
        <taxon>Laurasiatheria</taxon>
        <taxon>Chiroptera</taxon>
        <taxon>Yangochiroptera</taxon>
        <taxon>Vespertilionidae</taxon>
        <taxon>Myotis</taxon>
    </lineage>
</organism>
<evidence type="ECO:0000313" key="2">
    <source>
        <dbReference type="Proteomes" id="UP000010556"/>
    </source>
</evidence>
<dbReference type="EMBL" id="KB103779">
    <property type="protein sequence ID" value="ELK33848.1"/>
    <property type="molecule type" value="Genomic_DNA"/>
</dbReference>
<proteinExistence type="predicted"/>
<keyword evidence="2" id="KW-1185">Reference proteome</keyword>
<dbReference type="AlphaFoldDB" id="L5M7Z5"/>
<evidence type="ECO:0000313" key="1">
    <source>
        <dbReference type="EMBL" id="ELK33848.1"/>
    </source>
</evidence>
<protein>
    <submittedName>
        <fullName evidence="1">Uncharacterized protein</fullName>
    </submittedName>
</protein>
<dbReference type="Proteomes" id="UP000010556">
    <property type="component" value="Unassembled WGS sequence"/>
</dbReference>